<dbReference type="Proteomes" id="UP000275076">
    <property type="component" value="Unassembled WGS sequence"/>
</dbReference>
<dbReference type="RefSeq" id="WP_125559135.1">
    <property type="nucleotide sequence ID" value="NZ_RBVX01000027.1"/>
</dbReference>
<organism evidence="3 4">
    <name type="scientific">Salibacterium salarium</name>
    <dbReference type="NCBI Taxonomy" id="284579"/>
    <lineage>
        <taxon>Bacteria</taxon>
        <taxon>Bacillati</taxon>
        <taxon>Bacillota</taxon>
        <taxon>Bacilli</taxon>
        <taxon>Bacillales</taxon>
        <taxon>Bacillaceae</taxon>
    </lineage>
</organism>
<evidence type="ECO:0000313" key="4">
    <source>
        <dbReference type="Proteomes" id="UP000275076"/>
    </source>
</evidence>
<accession>A0A428MYL3</accession>
<dbReference type="Pfam" id="PF08534">
    <property type="entry name" value="Redoxin"/>
    <property type="match status" value="1"/>
</dbReference>
<dbReference type="PROSITE" id="PS51352">
    <property type="entry name" value="THIOREDOXIN_2"/>
    <property type="match status" value="1"/>
</dbReference>
<reference evidence="3 4" key="1">
    <citation type="submission" date="2018-10" db="EMBL/GenBank/DDBJ databases">
        <title>Draft genome sequence of Bacillus salarius IM0101, isolated from a hypersaline soil in Inner Mongolia, China.</title>
        <authorList>
            <person name="Yamprayoonswat W."/>
            <person name="Boonvisut S."/>
            <person name="Jumpathong W."/>
            <person name="Sittihan S."/>
            <person name="Ruangsuj P."/>
            <person name="Wanthongcharoen S."/>
            <person name="Thongpramul N."/>
            <person name="Pimmason S."/>
            <person name="Yu B."/>
            <person name="Yasawong M."/>
        </authorList>
    </citation>
    <scope>NUCLEOTIDE SEQUENCE [LARGE SCALE GENOMIC DNA]</scope>
    <source>
        <strain evidence="3 4">IM0101</strain>
    </source>
</reference>
<feature type="signal peptide" evidence="1">
    <location>
        <begin position="1"/>
        <end position="19"/>
    </location>
</feature>
<dbReference type="InterPro" id="IPR013740">
    <property type="entry name" value="Redoxin"/>
</dbReference>
<evidence type="ECO:0000313" key="3">
    <source>
        <dbReference type="EMBL" id="RSL31221.1"/>
    </source>
</evidence>
<dbReference type="GO" id="GO:0016491">
    <property type="term" value="F:oxidoreductase activity"/>
    <property type="evidence" value="ECO:0007669"/>
    <property type="project" value="InterPro"/>
</dbReference>
<dbReference type="PANTHER" id="PTHR42852">
    <property type="entry name" value="THIOL:DISULFIDE INTERCHANGE PROTEIN DSBE"/>
    <property type="match status" value="1"/>
</dbReference>
<proteinExistence type="predicted"/>
<feature type="chain" id="PRO_5038568797" evidence="1">
    <location>
        <begin position="20"/>
        <end position="189"/>
    </location>
</feature>
<keyword evidence="1" id="KW-0732">Signal</keyword>
<dbReference type="SUPFAM" id="SSF52833">
    <property type="entry name" value="Thioredoxin-like"/>
    <property type="match status" value="1"/>
</dbReference>
<keyword evidence="4" id="KW-1185">Reference proteome</keyword>
<protein>
    <submittedName>
        <fullName evidence="3">TlpA family protein disulfide reductase</fullName>
    </submittedName>
</protein>
<name>A0A428MYL3_9BACI</name>
<dbReference type="InterPro" id="IPR036249">
    <property type="entry name" value="Thioredoxin-like_sf"/>
</dbReference>
<dbReference type="EMBL" id="RBVX01000027">
    <property type="protein sequence ID" value="RSL31221.1"/>
    <property type="molecule type" value="Genomic_DNA"/>
</dbReference>
<dbReference type="AlphaFoldDB" id="A0A428MYL3"/>
<dbReference type="PANTHER" id="PTHR42852:SF13">
    <property type="entry name" value="PROTEIN DIPZ"/>
    <property type="match status" value="1"/>
</dbReference>
<dbReference type="CDD" id="cd02966">
    <property type="entry name" value="TlpA_like_family"/>
    <property type="match status" value="1"/>
</dbReference>
<dbReference type="InterPro" id="IPR050553">
    <property type="entry name" value="Thioredoxin_ResA/DsbE_sf"/>
</dbReference>
<evidence type="ECO:0000256" key="1">
    <source>
        <dbReference type="SAM" id="SignalP"/>
    </source>
</evidence>
<dbReference type="OrthoDB" id="25753at2"/>
<sequence length="189" mass="21051">MRFFQKRLLFLCLCGIIFASGLFYQASNNPVKKAEQAVAGYPVTQTGETAPELELTGINQETYALDSFMDKPVLLTFFSSWCGICQQELPKLSSYHQENKDIFNLVAINATQEEMNKEDVYQFVKQGKLSIPVLLDEEGQAMDAFQVTGVPISFLLNESGVIVQSFYGPIQRTTLEEALATAGKRPSSE</sequence>
<gene>
    <name evidence="3" type="ORF">D7Z54_22200</name>
</gene>
<comment type="caution">
    <text evidence="3">The sequence shown here is derived from an EMBL/GenBank/DDBJ whole genome shotgun (WGS) entry which is preliminary data.</text>
</comment>
<feature type="domain" description="Thioredoxin" evidence="2">
    <location>
        <begin position="44"/>
        <end position="184"/>
    </location>
</feature>
<dbReference type="InterPro" id="IPR013766">
    <property type="entry name" value="Thioredoxin_domain"/>
</dbReference>
<evidence type="ECO:0000259" key="2">
    <source>
        <dbReference type="PROSITE" id="PS51352"/>
    </source>
</evidence>
<dbReference type="Gene3D" id="3.40.30.10">
    <property type="entry name" value="Glutaredoxin"/>
    <property type="match status" value="1"/>
</dbReference>